<feature type="non-terminal residue" evidence="2">
    <location>
        <position position="1"/>
    </location>
</feature>
<name>A0A6J4Q6G3_9ACTN</name>
<feature type="region of interest" description="Disordered" evidence="1">
    <location>
        <begin position="1"/>
        <end position="107"/>
    </location>
</feature>
<dbReference type="AlphaFoldDB" id="A0A6J4Q6G3"/>
<gene>
    <name evidence="2" type="ORF">AVDCRST_MAG35-2944</name>
</gene>
<sequence length="107" mass="11584">GRGHPPPVATTGGGAWRWRPGEGRGRARPPTTPDAGDVDHSARPVPVTPPPRTCGTQARRASCRRRASPERRRPWPAPTWTPAGRLGRPRSSTSTPTDARAVRRQAM</sequence>
<dbReference type="EMBL" id="CADCUY010000569">
    <property type="protein sequence ID" value="CAA9436083.1"/>
    <property type="molecule type" value="Genomic_DNA"/>
</dbReference>
<evidence type="ECO:0000256" key="1">
    <source>
        <dbReference type="SAM" id="MobiDB-lite"/>
    </source>
</evidence>
<protein>
    <submittedName>
        <fullName evidence="2">Uncharacterized protein</fullName>
    </submittedName>
</protein>
<organism evidence="2">
    <name type="scientific">uncultured Quadrisphaera sp</name>
    <dbReference type="NCBI Taxonomy" id="904978"/>
    <lineage>
        <taxon>Bacteria</taxon>
        <taxon>Bacillati</taxon>
        <taxon>Actinomycetota</taxon>
        <taxon>Actinomycetes</taxon>
        <taxon>Kineosporiales</taxon>
        <taxon>Kineosporiaceae</taxon>
        <taxon>Quadrisphaera</taxon>
        <taxon>environmental samples</taxon>
    </lineage>
</organism>
<accession>A0A6J4Q6G3</accession>
<feature type="non-terminal residue" evidence="2">
    <location>
        <position position="107"/>
    </location>
</feature>
<proteinExistence type="predicted"/>
<evidence type="ECO:0000313" key="2">
    <source>
        <dbReference type="EMBL" id="CAA9436083.1"/>
    </source>
</evidence>
<reference evidence="2" key="1">
    <citation type="submission" date="2020-02" db="EMBL/GenBank/DDBJ databases">
        <authorList>
            <person name="Meier V. D."/>
        </authorList>
    </citation>
    <scope>NUCLEOTIDE SEQUENCE</scope>
    <source>
        <strain evidence="2">AVDCRST_MAG35</strain>
    </source>
</reference>